<evidence type="ECO:0000256" key="1">
    <source>
        <dbReference type="SAM" id="Phobius"/>
    </source>
</evidence>
<keyword evidence="3" id="KW-1185">Reference proteome</keyword>
<keyword evidence="1" id="KW-0812">Transmembrane</keyword>
<proteinExistence type="predicted"/>
<accession>A0A223NWB0</accession>
<keyword evidence="1" id="KW-0472">Membrane</keyword>
<keyword evidence="1" id="KW-1133">Transmembrane helix</keyword>
<gene>
    <name evidence="2" type="ORF">MuYL_2273</name>
</gene>
<feature type="transmembrane region" description="Helical" evidence="1">
    <location>
        <begin position="23"/>
        <end position="46"/>
    </location>
</feature>
<feature type="transmembrane region" description="Helical" evidence="1">
    <location>
        <begin position="96"/>
        <end position="114"/>
    </location>
</feature>
<organism evidence="2 3">
    <name type="scientific">Mucilaginibacter xinganensis</name>
    <dbReference type="NCBI Taxonomy" id="1234841"/>
    <lineage>
        <taxon>Bacteria</taxon>
        <taxon>Pseudomonadati</taxon>
        <taxon>Bacteroidota</taxon>
        <taxon>Sphingobacteriia</taxon>
        <taxon>Sphingobacteriales</taxon>
        <taxon>Sphingobacteriaceae</taxon>
        <taxon>Mucilaginibacter</taxon>
    </lineage>
</organism>
<dbReference type="KEGG" id="muc:MuYL_2273"/>
<evidence type="ECO:0000313" key="3">
    <source>
        <dbReference type="Proteomes" id="UP000215002"/>
    </source>
</evidence>
<dbReference type="RefSeq" id="WP_094570548.1">
    <property type="nucleotide sequence ID" value="NZ_CP022743.1"/>
</dbReference>
<dbReference type="AlphaFoldDB" id="A0A223NWB0"/>
<evidence type="ECO:0000313" key="2">
    <source>
        <dbReference type="EMBL" id="ASU34162.1"/>
    </source>
</evidence>
<dbReference type="OrthoDB" id="6385003at2"/>
<feature type="transmembrane region" description="Helical" evidence="1">
    <location>
        <begin position="58"/>
        <end position="75"/>
    </location>
</feature>
<feature type="transmembrane region" description="Helical" evidence="1">
    <location>
        <begin position="192"/>
        <end position="209"/>
    </location>
</feature>
<sequence length="228" mass="25621">MKRDDNSPGNFPIAPLFPVNAKIILYFFIGILFISVLLFTELPLITVNNDNHRRMAEMLWLIFPHALCGVTALIAGPLQFSSRVRKTNPLLHRRLGTVYICAVLAASVLALIIQEKYPVPGSGVHLESAGTAQAILWFVTTLIAYAAAINGQIAAHKVWMSRSYGITLIFVLSRVLNPLPFYSRITPDDFSIVLWSLMLFALVVPELLLNGREIFTRKKSYRIKLQNR</sequence>
<feature type="transmembrane region" description="Helical" evidence="1">
    <location>
        <begin position="163"/>
        <end position="180"/>
    </location>
</feature>
<dbReference type="EMBL" id="CP022743">
    <property type="protein sequence ID" value="ASU34162.1"/>
    <property type="molecule type" value="Genomic_DNA"/>
</dbReference>
<dbReference type="InterPro" id="IPR018750">
    <property type="entry name" value="DUF2306_membrane"/>
</dbReference>
<feature type="transmembrane region" description="Helical" evidence="1">
    <location>
        <begin position="134"/>
        <end position="151"/>
    </location>
</feature>
<dbReference type="Pfam" id="PF10067">
    <property type="entry name" value="DUF2306"/>
    <property type="match status" value="1"/>
</dbReference>
<name>A0A223NWB0_9SPHI</name>
<evidence type="ECO:0008006" key="4">
    <source>
        <dbReference type="Google" id="ProtNLM"/>
    </source>
</evidence>
<dbReference type="Proteomes" id="UP000215002">
    <property type="component" value="Chromosome"/>
</dbReference>
<protein>
    <recommendedName>
        <fullName evidence="4">DUF2306 domain-containing protein</fullName>
    </recommendedName>
</protein>
<reference evidence="2 3" key="1">
    <citation type="submission" date="2017-08" db="EMBL/GenBank/DDBJ databases">
        <title>Complete genome sequence of Mucilaginibacter sp. strain BJC16-A31.</title>
        <authorList>
            <consortium name="Henan University of Science and Technology"/>
            <person name="You X."/>
        </authorList>
    </citation>
    <scope>NUCLEOTIDE SEQUENCE [LARGE SCALE GENOMIC DNA]</scope>
    <source>
        <strain evidence="2 3">BJC16-A31</strain>
    </source>
</reference>